<dbReference type="SMR" id="A0A8T3A930"/>
<accession>A0A8T3A930</accession>
<keyword evidence="2" id="KW-1185">Reference proteome</keyword>
<proteinExistence type="predicted"/>
<dbReference type="Proteomes" id="UP000829196">
    <property type="component" value="Unassembled WGS sequence"/>
</dbReference>
<evidence type="ECO:0000313" key="1">
    <source>
        <dbReference type="EMBL" id="KAI0493056.1"/>
    </source>
</evidence>
<dbReference type="EMBL" id="JAGYWB010000018">
    <property type="protein sequence ID" value="KAI0493056.1"/>
    <property type="molecule type" value="Genomic_DNA"/>
</dbReference>
<protein>
    <submittedName>
        <fullName evidence="1">Uncharacterized protein</fullName>
    </submittedName>
</protein>
<name>A0A8T3A930_DENNO</name>
<sequence length="61" mass="6898">MLHFSSLAAGSCAAEDIRREEGCALTSHECIVLREFFVAVRLRSFDDVPFLLDRNGSYDIF</sequence>
<evidence type="ECO:0000313" key="2">
    <source>
        <dbReference type="Proteomes" id="UP000829196"/>
    </source>
</evidence>
<dbReference type="AlphaFoldDB" id="A0A8T3A930"/>
<reference evidence="1" key="1">
    <citation type="journal article" date="2022" name="Front. Genet.">
        <title>Chromosome-Scale Assembly of the Dendrobium nobile Genome Provides Insights Into the Molecular Mechanism of the Biosynthesis of the Medicinal Active Ingredient of Dendrobium.</title>
        <authorList>
            <person name="Xu Q."/>
            <person name="Niu S.-C."/>
            <person name="Li K.-L."/>
            <person name="Zheng P.-J."/>
            <person name="Zhang X.-J."/>
            <person name="Jia Y."/>
            <person name="Liu Y."/>
            <person name="Niu Y.-X."/>
            <person name="Yu L.-H."/>
            <person name="Chen D.-F."/>
            <person name="Zhang G.-Q."/>
        </authorList>
    </citation>
    <scope>NUCLEOTIDE SEQUENCE</scope>
    <source>
        <tissue evidence="1">Leaf</tissue>
    </source>
</reference>
<organism evidence="1 2">
    <name type="scientific">Dendrobium nobile</name>
    <name type="common">Orchid</name>
    <dbReference type="NCBI Taxonomy" id="94219"/>
    <lineage>
        <taxon>Eukaryota</taxon>
        <taxon>Viridiplantae</taxon>
        <taxon>Streptophyta</taxon>
        <taxon>Embryophyta</taxon>
        <taxon>Tracheophyta</taxon>
        <taxon>Spermatophyta</taxon>
        <taxon>Magnoliopsida</taxon>
        <taxon>Liliopsida</taxon>
        <taxon>Asparagales</taxon>
        <taxon>Orchidaceae</taxon>
        <taxon>Epidendroideae</taxon>
        <taxon>Malaxideae</taxon>
        <taxon>Dendrobiinae</taxon>
        <taxon>Dendrobium</taxon>
    </lineage>
</organism>
<comment type="caution">
    <text evidence="1">The sequence shown here is derived from an EMBL/GenBank/DDBJ whole genome shotgun (WGS) entry which is preliminary data.</text>
</comment>
<gene>
    <name evidence="1" type="ORF">KFK09_027332</name>
</gene>